<keyword evidence="5" id="KW-0539">Nucleus</keyword>
<sequence>MLYRFFSFPLVLPSSSDEWIDVDDIDGSPEITDDTIDVAIDLIDNGEENENSGSIDNDDTDLHVKINDESEDDDNLDVQFISLTLDDNNSSDIDHYELLKNVFELMKKTRLAIKFIRNHNITNEYFTKCVAAKADDKKPVVLTLDMVICWSSSFLMLNRLIKYKDIVNSMFLFPNNLIGLIDPQKKRLQELAIQQREWNLLNALQTLSYFFDSTRHNEPIVLALKESLQFWFNYHCKTNLPIRQIETMMVAAFLDPYIYNRLDDDDRKLAKKYIFKKLNNASLNRVSLPSSSISLSSSSTTATTTTTTTVPSKLSALERLAAVCGQLVSSPTTNRRTMTLDEEISRYIQLAKLADNFQQFCATYSEQLPRLTYLVRRVCVIPATSIPSESLFSTASFIHRKQRSSLSSKTLRQLLVLKNSHLIEKLEQSFWSVFFAIVSFCCI</sequence>
<evidence type="ECO:0000256" key="3">
    <source>
        <dbReference type="ARBA" id="ARBA00022771"/>
    </source>
</evidence>
<comment type="caution">
    <text evidence="7">The sequence shown here is derived from an EMBL/GenBank/DDBJ whole genome shotgun (WGS) entry which is preliminary data.</text>
</comment>
<dbReference type="AlphaFoldDB" id="A0A814DME9"/>
<name>A0A814DME9_9BILA</name>
<dbReference type="Proteomes" id="UP000663823">
    <property type="component" value="Unassembled WGS sequence"/>
</dbReference>
<dbReference type="GO" id="GO:0046983">
    <property type="term" value="F:protein dimerization activity"/>
    <property type="evidence" value="ECO:0007669"/>
    <property type="project" value="InterPro"/>
</dbReference>
<dbReference type="GO" id="GO:0005634">
    <property type="term" value="C:nucleus"/>
    <property type="evidence" value="ECO:0007669"/>
    <property type="project" value="UniProtKB-SubCell"/>
</dbReference>
<dbReference type="GO" id="GO:0008270">
    <property type="term" value="F:zinc ion binding"/>
    <property type="evidence" value="ECO:0007669"/>
    <property type="project" value="UniProtKB-KW"/>
</dbReference>
<keyword evidence="4" id="KW-0862">Zinc</keyword>
<keyword evidence="3" id="KW-0863">Zinc-finger</keyword>
<dbReference type="Proteomes" id="UP000663882">
    <property type="component" value="Unassembled WGS sequence"/>
</dbReference>
<comment type="subcellular location">
    <subcellularLocation>
        <location evidence="1">Nucleus</location>
    </subcellularLocation>
</comment>
<reference evidence="7" key="1">
    <citation type="submission" date="2021-02" db="EMBL/GenBank/DDBJ databases">
        <authorList>
            <person name="Nowell W R."/>
        </authorList>
    </citation>
    <scope>NUCLEOTIDE SEQUENCE</scope>
</reference>
<dbReference type="OrthoDB" id="2438421at2759"/>
<gene>
    <name evidence="8" type="ORF">OTI717_LOCUS26734</name>
    <name evidence="7" type="ORF">RFH988_LOCUS12044</name>
</gene>
<accession>A0A814DME9</accession>
<protein>
    <recommendedName>
        <fullName evidence="6">HAT C-terminal dimerisation domain-containing protein</fullName>
    </recommendedName>
</protein>
<keyword evidence="2" id="KW-0479">Metal-binding</keyword>
<dbReference type="InterPro" id="IPR052035">
    <property type="entry name" value="ZnF_BED_domain_contain"/>
</dbReference>
<dbReference type="EMBL" id="CAJNOO010000492">
    <property type="protein sequence ID" value="CAF0959096.1"/>
    <property type="molecule type" value="Genomic_DNA"/>
</dbReference>
<dbReference type="InterPro" id="IPR012337">
    <property type="entry name" value="RNaseH-like_sf"/>
</dbReference>
<evidence type="ECO:0000256" key="2">
    <source>
        <dbReference type="ARBA" id="ARBA00022723"/>
    </source>
</evidence>
<proteinExistence type="predicted"/>
<dbReference type="InterPro" id="IPR008906">
    <property type="entry name" value="HATC_C_dom"/>
</dbReference>
<evidence type="ECO:0000313" key="7">
    <source>
        <dbReference type="EMBL" id="CAF0959096.1"/>
    </source>
</evidence>
<dbReference type="PANTHER" id="PTHR46481">
    <property type="entry name" value="ZINC FINGER BED DOMAIN-CONTAINING PROTEIN 4"/>
    <property type="match status" value="1"/>
</dbReference>
<evidence type="ECO:0000256" key="5">
    <source>
        <dbReference type="ARBA" id="ARBA00023242"/>
    </source>
</evidence>
<dbReference type="Pfam" id="PF05699">
    <property type="entry name" value="Dimer_Tnp_hAT"/>
    <property type="match status" value="1"/>
</dbReference>
<evidence type="ECO:0000256" key="4">
    <source>
        <dbReference type="ARBA" id="ARBA00022833"/>
    </source>
</evidence>
<dbReference type="PANTHER" id="PTHR46481:SF10">
    <property type="entry name" value="ZINC FINGER BED DOMAIN-CONTAINING PROTEIN 39"/>
    <property type="match status" value="1"/>
</dbReference>
<evidence type="ECO:0000256" key="1">
    <source>
        <dbReference type="ARBA" id="ARBA00004123"/>
    </source>
</evidence>
<organism evidence="7 9">
    <name type="scientific">Rotaria sordida</name>
    <dbReference type="NCBI Taxonomy" id="392033"/>
    <lineage>
        <taxon>Eukaryota</taxon>
        <taxon>Metazoa</taxon>
        <taxon>Spiralia</taxon>
        <taxon>Gnathifera</taxon>
        <taxon>Rotifera</taxon>
        <taxon>Eurotatoria</taxon>
        <taxon>Bdelloidea</taxon>
        <taxon>Philodinida</taxon>
        <taxon>Philodinidae</taxon>
        <taxon>Rotaria</taxon>
    </lineage>
</organism>
<dbReference type="SUPFAM" id="SSF53098">
    <property type="entry name" value="Ribonuclease H-like"/>
    <property type="match status" value="1"/>
</dbReference>
<dbReference type="EMBL" id="CAJOAX010005711">
    <property type="protein sequence ID" value="CAF3957752.1"/>
    <property type="molecule type" value="Genomic_DNA"/>
</dbReference>
<feature type="domain" description="HAT C-terminal dimerisation" evidence="6">
    <location>
        <begin position="360"/>
        <end position="419"/>
    </location>
</feature>
<evidence type="ECO:0000259" key="6">
    <source>
        <dbReference type="Pfam" id="PF05699"/>
    </source>
</evidence>
<evidence type="ECO:0000313" key="8">
    <source>
        <dbReference type="EMBL" id="CAF3957752.1"/>
    </source>
</evidence>
<evidence type="ECO:0000313" key="9">
    <source>
        <dbReference type="Proteomes" id="UP000663882"/>
    </source>
</evidence>